<protein>
    <submittedName>
        <fullName evidence="1">Uncharacterized protein</fullName>
    </submittedName>
</protein>
<sequence>MQGIKLSDAIVQGMGKAISTGKLSTMCYHLIDLFPEGHPTLKAFECWLSTHLRTEDGGFSFVRTMLEVNFAELNPDILLTRRDLGHLWCNFYVWAVFDMKRKGL</sequence>
<evidence type="ECO:0000313" key="1">
    <source>
        <dbReference type="EMBL" id="CEQ38324.1"/>
    </source>
</evidence>
<reference evidence="1" key="1">
    <citation type="journal article" date="2015" name="PLoS ONE">
        <title>Investigation of a Large Collection of Pseudomonas aeruginosa Bacteriophages Collected from a Single Environmental Source in Abidjan, Cote d'Ivoire.</title>
        <authorList>
            <person name="Essoh C."/>
            <person name="Latino L."/>
            <person name="Midoux C."/>
            <person name="Blouin Y."/>
            <person name="Loukou G."/>
            <person name="Nguetta S.P."/>
            <person name="Lathro S."/>
            <person name="Cablanmian A."/>
            <person name="Kouassi A.K."/>
            <person name="Vergnaud G."/>
            <person name="Pourcel C."/>
        </authorList>
    </citation>
    <scope>NUCLEOTIDE SEQUENCE [LARGE SCALE GENOMIC DNA]</scope>
    <source>
        <strain evidence="1">Ab06</strain>
    </source>
</reference>
<name>A0A0C7U2P2_9CAUD</name>
<organism evidence="1">
    <name type="scientific">Pseudomonas phage vB_PaeM_PAO1_Ab06</name>
    <dbReference type="NCBI Taxonomy" id="1548910"/>
    <lineage>
        <taxon>Viruses</taxon>
        <taxon>Duplodnaviria</taxon>
        <taxon>Heunggongvirae</taxon>
        <taxon>Uroviricota</taxon>
        <taxon>Caudoviricetes</taxon>
        <taxon>Vandenendeviridae</taxon>
        <taxon>Nankokuvirus</taxon>
        <taxon>Nankokuvirus Ab03</taxon>
    </lineage>
</organism>
<proteinExistence type="predicted"/>
<accession>A0A0C7U2P2</accession>
<gene>
    <name evidence="1" type="primary">ORF_012</name>
</gene>
<dbReference type="EMBL" id="LN610582">
    <property type="protein sequence ID" value="CEQ38324.1"/>
    <property type="molecule type" value="Genomic_DNA"/>
</dbReference>